<dbReference type="KEGG" id="saga:M5M_11650"/>
<dbReference type="SUPFAM" id="SSF53474">
    <property type="entry name" value="alpha/beta-Hydrolases"/>
    <property type="match status" value="1"/>
</dbReference>
<evidence type="ECO:0000256" key="1">
    <source>
        <dbReference type="SAM" id="SignalP"/>
    </source>
</evidence>
<dbReference type="Pfam" id="PF02089">
    <property type="entry name" value="Palm_thioest"/>
    <property type="match status" value="1"/>
</dbReference>
<dbReference type="InterPro" id="IPR029058">
    <property type="entry name" value="AB_hydrolase_fold"/>
</dbReference>
<proteinExistence type="predicted"/>
<evidence type="ECO:0000313" key="2">
    <source>
        <dbReference type="EMBL" id="AFU99507.1"/>
    </source>
</evidence>
<feature type="chain" id="PRO_5003878669" evidence="1">
    <location>
        <begin position="24"/>
        <end position="248"/>
    </location>
</feature>
<dbReference type="Proteomes" id="UP000000466">
    <property type="component" value="Chromosome"/>
</dbReference>
<evidence type="ECO:0000313" key="3">
    <source>
        <dbReference type="Proteomes" id="UP000000466"/>
    </source>
</evidence>
<dbReference type="PANTHER" id="PTHR37946">
    <property type="entry name" value="SLL1969 PROTEIN"/>
    <property type="match status" value="1"/>
</dbReference>
<name>K4L004_SIMAS</name>
<dbReference type="HOGENOM" id="CLU_075528_1_0_6"/>
<gene>
    <name evidence="2" type="ordered locus">M5M_11650</name>
</gene>
<dbReference type="Gene3D" id="3.40.50.1820">
    <property type="entry name" value="alpha/beta hydrolase"/>
    <property type="match status" value="1"/>
</dbReference>
<dbReference type="EMBL" id="CP003746">
    <property type="protein sequence ID" value="AFU99507.1"/>
    <property type="molecule type" value="Genomic_DNA"/>
</dbReference>
<accession>K4L004</accession>
<dbReference type="RefSeq" id="WP_015047671.1">
    <property type="nucleotide sequence ID" value="NC_018868.3"/>
</dbReference>
<dbReference type="PROSITE" id="PS51257">
    <property type="entry name" value="PROKAR_LIPOPROTEIN"/>
    <property type="match status" value="1"/>
</dbReference>
<reference evidence="2 3" key="1">
    <citation type="journal article" date="2013" name="Genome Announc.">
        <title>Complete genome sequence of Simiduia agarivorans SA1(T), a marine bacterium able to degrade a variety of polysaccharides.</title>
        <authorList>
            <person name="Lin S.Y."/>
            <person name="Shieh W.Y."/>
            <person name="Chen J.S."/>
            <person name="Tang S.L."/>
        </authorList>
    </citation>
    <scope>NUCLEOTIDE SEQUENCE [LARGE SCALE GENOMIC DNA]</scope>
    <source>
        <strain evidence="3">DSM 21679 / JCM 13881 / BCRC 17597 / SA1</strain>
    </source>
</reference>
<dbReference type="OrthoDB" id="556502at2"/>
<sequence>MTRLIFLLASLSLLACSPTGTRASPDAEIVVLLHGLGRNQHAMWWLANQLEDEGFDVVRIDYSSFRQTPEAMLASVSADINACCTQARRVHFVGHSLGGLMIRAHLAQHPHPNLGRVVTIGTPHQGTDFVDNYRDSWWMQAAGASALALSTAPDSFPNSLPAPDYPLGGIAGVRTEGDVDDGIFGPHDGLVPAWSARLPAMQDFVVLKSGHATLRYHPAVASQTVLFLRTGQFDHSTVTGFEHLSQVE</sequence>
<keyword evidence="1" id="KW-0732">Signal</keyword>
<keyword evidence="3" id="KW-1185">Reference proteome</keyword>
<protein>
    <submittedName>
        <fullName evidence="2">Lipase</fullName>
    </submittedName>
</protein>
<dbReference type="PANTHER" id="PTHR37946:SF1">
    <property type="entry name" value="SLL1969 PROTEIN"/>
    <property type="match status" value="1"/>
</dbReference>
<dbReference type="eggNOG" id="COG1075">
    <property type="taxonomic scope" value="Bacteria"/>
</dbReference>
<dbReference type="AlphaFoldDB" id="K4L004"/>
<dbReference type="STRING" id="1117647.M5M_11650"/>
<organism evidence="2 3">
    <name type="scientific">Simiduia agarivorans (strain DSM 21679 / JCM 13881 / BCRC 17597 / SA1)</name>
    <dbReference type="NCBI Taxonomy" id="1117647"/>
    <lineage>
        <taxon>Bacteria</taxon>
        <taxon>Pseudomonadati</taxon>
        <taxon>Pseudomonadota</taxon>
        <taxon>Gammaproteobacteria</taxon>
        <taxon>Cellvibrionales</taxon>
        <taxon>Cellvibrionaceae</taxon>
        <taxon>Simiduia</taxon>
    </lineage>
</organism>
<feature type="signal peptide" evidence="1">
    <location>
        <begin position="1"/>
        <end position="23"/>
    </location>
</feature>